<dbReference type="HOGENOM" id="CLU_010194_1_3_4"/>
<dbReference type="SMART" id="SM00822">
    <property type="entry name" value="PKS_KR"/>
    <property type="match status" value="1"/>
</dbReference>
<dbReference type="KEGG" id="ctes:O987_10890"/>
<dbReference type="InterPro" id="IPR057326">
    <property type="entry name" value="KR_dom"/>
</dbReference>
<dbReference type="EMBL" id="CP006704">
    <property type="protein sequence ID" value="AIJ46299.1"/>
    <property type="molecule type" value="Genomic_DNA"/>
</dbReference>
<dbReference type="Pfam" id="PF13561">
    <property type="entry name" value="adh_short_C2"/>
    <property type="match status" value="1"/>
</dbReference>
<dbReference type="PRINTS" id="PR00081">
    <property type="entry name" value="GDHRDH"/>
</dbReference>
<accession>A0A076PHM9</accession>
<dbReference type="InterPro" id="IPR002347">
    <property type="entry name" value="SDR_fam"/>
</dbReference>
<dbReference type="FunFam" id="3.40.50.720:FF:000084">
    <property type="entry name" value="Short-chain dehydrogenase reductase"/>
    <property type="match status" value="1"/>
</dbReference>
<evidence type="ECO:0000313" key="3">
    <source>
        <dbReference type="EMBL" id="AIJ46299.1"/>
    </source>
</evidence>
<comment type="similarity">
    <text evidence="1">Belongs to the short-chain dehydrogenases/reductases (SDR) family.</text>
</comment>
<reference evidence="3 4" key="1">
    <citation type="journal article" date="2014" name="Genome Announc.">
        <title>Complete Genome Sequence of Polychlorinated Biphenyl Degrader Comamonas testosteroni TK102 (NBRC 109938).</title>
        <authorList>
            <person name="Fukuda K."/>
            <person name="Hosoyama A."/>
            <person name="Tsuchikane K."/>
            <person name="Ohji S."/>
            <person name="Yamazoe A."/>
            <person name="Fujita N."/>
            <person name="Shintani M."/>
            <person name="Kimbara K."/>
        </authorList>
    </citation>
    <scope>NUCLEOTIDE SEQUENCE [LARGE SCALE GENOMIC DNA]</scope>
    <source>
        <strain evidence="3">TK102</strain>
    </source>
</reference>
<dbReference type="Gene3D" id="3.40.50.720">
    <property type="entry name" value="NAD(P)-binding Rossmann-like Domain"/>
    <property type="match status" value="1"/>
</dbReference>
<dbReference type="GO" id="GO:0016616">
    <property type="term" value="F:oxidoreductase activity, acting on the CH-OH group of donors, NAD or NADP as acceptor"/>
    <property type="evidence" value="ECO:0007669"/>
    <property type="project" value="TreeGrafter"/>
</dbReference>
<evidence type="ECO:0000313" key="4">
    <source>
        <dbReference type="Proteomes" id="UP000028782"/>
    </source>
</evidence>
<name>A0A076PHM9_COMTE</name>
<feature type="domain" description="Ketoreductase" evidence="2">
    <location>
        <begin position="11"/>
        <end position="181"/>
    </location>
</feature>
<organism evidence="3 4">
    <name type="scientific">Comamonas testosteroni TK102</name>
    <dbReference type="NCBI Taxonomy" id="1392005"/>
    <lineage>
        <taxon>Bacteria</taxon>
        <taxon>Pseudomonadati</taxon>
        <taxon>Pseudomonadota</taxon>
        <taxon>Betaproteobacteria</taxon>
        <taxon>Burkholderiales</taxon>
        <taxon>Comamonadaceae</taxon>
        <taxon>Comamonas</taxon>
    </lineage>
</organism>
<proteinExistence type="inferred from homology"/>
<protein>
    <submittedName>
        <fullName evidence="3">3-oxoacyl-ACP reductase</fullName>
    </submittedName>
</protein>
<dbReference type="AlphaFoldDB" id="A0A076PHM9"/>
<dbReference type="CDD" id="cd05233">
    <property type="entry name" value="SDR_c"/>
    <property type="match status" value="1"/>
</dbReference>
<dbReference type="PANTHER" id="PTHR42760">
    <property type="entry name" value="SHORT-CHAIN DEHYDROGENASES/REDUCTASES FAMILY MEMBER"/>
    <property type="match status" value="1"/>
</dbReference>
<evidence type="ECO:0000259" key="2">
    <source>
        <dbReference type="SMART" id="SM00822"/>
    </source>
</evidence>
<dbReference type="SUPFAM" id="SSF51735">
    <property type="entry name" value="NAD(P)-binding Rossmann-fold domains"/>
    <property type="match status" value="1"/>
</dbReference>
<evidence type="ECO:0000256" key="1">
    <source>
        <dbReference type="ARBA" id="ARBA00006484"/>
    </source>
</evidence>
<dbReference type="Proteomes" id="UP000028782">
    <property type="component" value="Chromosome"/>
</dbReference>
<dbReference type="InterPro" id="IPR036291">
    <property type="entry name" value="NAD(P)-bd_dom_sf"/>
</dbReference>
<dbReference type="RefSeq" id="WP_043372091.1">
    <property type="nucleotide sequence ID" value="NZ_CP006704.1"/>
</dbReference>
<dbReference type="PRINTS" id="PR00080">
    <property type="entry name" value="SDRFAMILY"/>
</dbReference>
<sequence length="249" mass="26143">MNPFISGLKDKVILVTGGASGIGLATAQALAASGARVVCADLQQSQDLPQGCEFRRLDVSSEKLTHELVASMLDRYGQIDGLVTSAGISRVGDLENMALQEWEQVLQVNLTGTMLSARAVASHMKQRRQGSIVAIASINGMLGNPSNLAYCTSKGAVIQMVRSLAAELGPCGVRVNSISPGYIHTPMTIMLDEQPVGQAFEAMHLLKRAGKSQEVGNAVAFLLSDMSSFITGVNLPVDGGFSAAKVIAI</sequence>
<dbReference type="PROSITE" id="PS00061">
    <property type="entry name" value="ADH_SHORT"/>
    <property type="match status" value="1"/>
</dbReference>
<dbReference type="InterPro" id="IPR020904">
    <property type="entry name" value="Sc_DH/Rdtase_CS"/>
</dbReference>
<gene>
    <name evidence="3" type="ORF">O987_10890</name>
</gene>